<evidence type="ECO:0000313" key="2">
    <source>
        <dbReference type="EMBL" id="WNM61873.1"/>
    </source>
</evidence>
<reference evidence="2 3" key="1">
    <citation type="submission" date="2023-01" db="EMBL/GenBank/DDBJ databases">
        <title>Cultivation and genomic characterization of new, ubiquitous marine nitrite-oxidizing bacteria from the Nitrospirales.</title>
        <authorList>
            <person name="Mueller A.J."/>
            <person name="Daebeler A."/>
            <person name="Herbold C.W."/>
            <person name="Kirkegaard R.H."/>
            <person name="Daims H."/>
        </authorList>
    </citation>
    <scope>NUCLEOTIDE SEQUENCE [LARGE SCALE GENOMIC DNA]</scope>
    <source>
        <strain evidence="2 3">DK</strain>
    </source>
</reference>
<proteinExistence type="predicted"/>
<dbReference type="Proteomes" id="UP001302494">
    <property type="component" value="Chromosome"/>
</dbReference>
<dbReference type="KEGG" id="nneo:PQG83_19340"/>
<accession>A0AA96JVW1</accession>
<dbReference type="SUPFAM" id="SSF53335">
    <property type="entry name" value="S-adenosyl-L-methionine-dependent methyltransferases"/>
    <property type="match status" value="1"/>
</dbReference>
<dbReference type="PROSITE" id="PS51318">
    <property type="entry name" value="TAT"/>
    <property type="match status" value="1"/>
</dbReference>
<dbReference type="GO" id="GO:0008757">
    <property type="term" value="F:S-adenosylmethionine-dependent methyltransferase activity"/>
    <property type="evidence" value="ECO:0007669"/>
    <property type="project" value="InterPro"/>
</dbReference>
<sequence length="358" mass="39671">MSIQAPISRRTAIKYLLAALAAMAGSSSLGWELRRSSFLSPLWQLADLANASTTPALSTAASPPGQKAAIPRSNFHAVYDDLQARDRFYLFLQNIYHLYPESRFHQLIIDLTSEFSSDQEIYVNLQKRLSSIKPFLSEATYGLPALRKQKAEMASETAALLGSTKAWSGYVEIGTTGRYANGIRAKIPIHGPMYFVNDLEPSYSPNDIVERGQLTKLGEYVAMGNYEPFNGNSIPDESVDLVINFIGFHHAPADKRARFVQSVWEVLRPGGRLVVRDHDVDSPETDAFVALAHDVFNAGLGIPWEENAGQVRNFTSVPQLEEVLSAAGFEKTNSRQLQAHDPTINTLMVFVKPTVRAR</sequence>
<protein>
    <submittedName>
        <fullName evidence="2">Class I SAM-dependent methyltransferase</fullName>
    </submittedName>
</protein>
<evidence type="ECO:0000313" key="3">
    <source>
        <dbReference type="Proteomes" id="UP001302494"/>
    </source>
</evidence>
<keyword evidence="2" id="KW-0489">Methyltransferase</keyword>
<dbReference type="CDD" id="cd02440">
    <property type="entry name" value="AdoMet_MTases"/>
    <property type="match status" value="1"/>
</dbReference>
<dbReference type="RefSeq" id="WP_312744515.1">
    <property type="nucleotide sequence ID" value="NZ_CP116968.1"/>
</dbReference>
<keyword evidence="2" id="KW-0808">Transferase</keyword>
<name>A0AA96JVW1_9BACT</name>
<gene>
    <name evidence="2" type="ORF">PQG83_19340</name>
</gene>
<dbReference type="InterPro" id="IPR013216">
    <property type="entry name" value="Methyltransf_11"/>
</dbReference>
<evidence type="ECO:0000259" key="1">
    <source>
        <dbReference type="Pfam" id="PF08241"/>
    </source>
</evidence>
<dbReference type="InterPro" id="IPR006311">
    <property type="entry name" value="TAT_signal"/>
</dbReference>
<dbReference type="GO" id="GO:0032259">
    <property type="term" value="P:methylation"/>
    <property type="evidence" value="ECO:0007669"/>
    <property type="project" value="UniProtKB-KW"/>
</dbReference>
<dbReference type="EMBL" id="CP116968">
    <property type="protein sequence ID" value="WNM61873.1"/>
    <property type="molecule type" value="Genomic_DNA"/>
</dbReference>
<dbReference type="Pfam" id="PF08241">
    <property type="entry name" value="Methyltransf_11"/>
    <property type="match status" value="1"/>
</dbReference>
<organism evidence="2 3">
    <name type="scientific">Candidatus Nitrospira neomarina</name>
    <dbReference type="NCBI Taxonomy" id="3020899"/>
    <lineage>
        <taxon>Bacteria</taxon>
        <taxon>Pseudomonadati</taxon>
        <taxon>Nitrospirota</taxon>
        <taxon>Nitrospiria</taxon>
        <taxon>Nitrospirales</taxon>
        <taxon>Nitrospiraceae</taxon>
        <taxon>Nitrospira</taxon>
    </lineage>
</organism>
<keyword evidence="3" id="KW-1185">Reference proteome</keyword>
<dbReference type="AlphaFoldDB" id="A0AA96JVW1"/>
<feature type="domain" description="Methyltransferase type 11" evidence="1">
    <location>
        <begin position="234"/>
        <end position="275"/>
    </location>
</feature>
<dbReference type="Gene3D" id="3.40.50.150">
    <property type="entry name" value="Vaccinia Virus protein VP39"/>
    <property type="match status" value="1"/>
</dbReference>
<dbReference type="InterPro" id="IPR029063">
    <property type="entry name" value="SAM-dependent_MTases_sf"/>
</dbReference>